<dbReference type="AlphaFoldDB" id="A0A3G1QTG8"/>
<sequence>MSKRSMLIPRMIRISALICMGMMLASVTTAQTPNVPESGDAAHANPAGGNQVETIVIFRHGEKPATGLGQITPQGFNRALGLVKVLPEKFGKPDALFAPDPREKVQDFGKLYNYIRPLATIEPLAISLGMPVQTPCGYRDIEELEDELCNPRYAQATIFVAWEHGYAQRAAADLVKRFGGNAKEVPSWPGGDYDSLYVVKIERSGGAQPKVTFVHDHENLDGQSKDMPASAK</sequence>
<evidence type="ECO:0000313" key="1">
    <source>
        <dbReference type="EMBL" id="AWN00248.1"/>
    </source>
</evidence>
<evidence type="ECO:0008006" key="2">
    <source>
        <dbReference type="Google" id="ProtNLM"/>
    </source>
</evidence>
<organism evidence="1">
    <name type="scientific">uncultured organism</name>
    <dbReference type="NCBI Taxonomy" id="155900"/>
    <lineage>
        <taxon>unclassified sequences</taxon>
        <taxon>environmental samples</taxon>
    </lineage>
</organism>
<name>A0A3G1QTG8_9ZZZZ</name>
<protein>
    <recommendedName>
        <fullName evidence="2">Histidine phosphatase superfamily (Branch 1)</fullName>
    </recommendedName>
</protein>
<reference evidence="1" key="1">
    <citation type="submission" date="2017-04" db="EMBL/GenBank/DDBJ databases">
        <title>Identification of novel phosphatase/phytase genes by screening of metagenomic libraries derived from soil samples.</title>
        <authorList>
            <person name="Castillo Villamizar G.A."/>
            <person name="Nacke H."/>
            <person name="Bohning M."/>
            <person name="Gullans E."/>
            <person name="Keiser K."/>
            <person name="Daniel R."/>
        </authorList>
    </citation>
    <scope>NUCLEOTIDE SEQUENCE</scope>
</reference>
<proteinExistence type="predicted"/>
<accession>A0A3G1QTG8</accession>
<dbReference type="EMBL" id="KY931690">
    <property type="protein sequence ID" value="AWN00248.1"/>
    <property type="molecule type" value="Genomic_DNA"/>
</dbReference>